<dbReference type="GO" id="GO:0000481">
    <property type="term" value="P:maturation of 5S rRNA"/>
    <property type="evidence" value="ECO:0007669"/>
    <property type="project" value="TreeGrafter"/>
</dbReference>
<keyword evidence="4" id="KW-0508">mRNA splicing</keyword>
<protein>
    <recommendedName>
        <fullName evidence="7">Asl1-like glycosyl hydrolase catalytic domain-containing protein</fullName>
    </recommendedName>
</protein>
<feature type="region of interest" description="Disordered" evidence="6">
    <location>
        <begin position="268"/>
        <end position="315"/>
    </location>
</feature>
<feature type="region of interest" description="Disordered" evidence="6">
    <location>
        <begin position="672"/>
        <end position="691"/>
    </location>
</feature>
<feature type="region of interest" description="Disordered" evidence="6">
    <location>
        <begin position="403"/>
        <end position="439"/>
    </location>
</feature>
<dbReference type="Gene3D" id="3.20.20.80">
    <property type="entry name" value="Glycosidases"/>
    <property type="match status" value="1"/>
</dbReference>
<feature type="region of interest" description="Disordered" evidence="6">
    <location>
        <begin position="353"/>
        <end position="377"/>
    </location>
</feature>
<evidence type="ECO:0000256" key="4">
    <source>
        <dbReference type="ARBA" id="ARBA00023187"/>
    </source>
</evidence>
<dbReference type="Pfam" id="PF19252">
    <property type="entry name" value="HIND"/>
    <property type="match status" value="1"/>
</dbReference>
<feature type="compositionally biased region" description="Basic and acidic residues" evidence="6">
    <location>
        <begin position="44"/>
        <end position="53"/>
    </location>
</feature>
<feature type="region of interest" description="Disordered" evidence="6">
    <location>
        <begin position="710"/>
        <end position="749"/>
    </location>
</feature>
<dbReference type="InterPro" id="IPR045347">
    <property type="entry name" value="HIND"/>
</dbReference>
<feature type="compositionally biased region" description="Basic and acidic residues" evidence="6">
    <location>
        <begin position="22"/>
        <end position="35"/>
    </location>
</feature>
<evidence type="ECO:0000256" key="5">
    <source>
        <dbReference type="ARBA" id="ARBA00023242"/>
    </source>
</evidence>
<gene>
    <name evidence="8" type="ORF">RDB_LOCUS114082</name>
</gene>
<sequence length="1084" mass="120281">MEESISLEETNKIRISLGLKPLTDDKAPSNDKDQEAEQNYANRKKAEEDERRKGEIAKNIAKARNRIELNRRLVGATLGDAEDDISMDAKNWIKKAKKKEKELAAKRQAELESMDKMAQATYDERDLEGLKVSHDMDKLNEGEDRILTLKDSRILDNEEDELQNIDMAEEEKDKERHELKTKRRDYTGYDDDEFTPGQAGMKRSVLSKYDEDIEGSKQGQLFRLGAAAQTGPKMKIQDDDAMSVNRALLSLEYTKNVEISDYLKEGDIGFKKSKSKKKRSSRRNQPEEPEPTTQPTAMDVDEKPAPTFTRRERNLDANFVDDDELQAALARSRRSKARKINKLTPEEIAKRVAEEKNEAEAEEAMRNEEPVAGGLELDDTSEFVRSVTFDPAAVEPKKLALQLPAVSSAPEPAAVGEGQAIESMDVDDEKEDGEADEEDDEAMLNAIEDMIAAAAGGTMPGEAPANAKVEEEDFSIGTAAAATSGRGMAGTLKSLKQQGLLSGPNVEVEERERLQKHKDSWLASHRRLLAERELGRLRSRGSNKDQTAREYDNRAREQQEARDTMESFKDYKPDVELKYYDDTGRELDTKEAWKALSHRFHGKGSGRAKMEKRMKKIAEEKKRQAMIAGDTPLSMNKAFQTRQEKAGQAHMVLSVGNRGAVPQLAEFLDNRDLSKSSKQADKGKKKKLEGEATPVISSVDITSFVAPTTTATASTSQAPTPPPPKMKPAFSRVTAEPVSGSASPAGAGPERGKVAFGFSVKRKAENEVAPPPDIKCLRLQGCWLTIRMSLFLAALIISVGAVAPNYPRTGGSKAGLGWGGGGDISQFEAGKVSWYYTWSSTSWVQPPPNLEYIPMLWGWKDVSAFSKAVTSASIAPNGWTHILGMNEPQEPSQANMSPADAANMWKTYLEPLKAGNPNLRLGSPAPSSRPNGIQWIHDFLGNCNGGCTVDFIALHYYDVNATDFIRHINDYHNAFQRPIWVTEWACQNFNNGPQCSYNQIVKFLEQTQTYMDKTDWVERYAWFGAMAKTPINKDTGLMDSSGKINDLGKQYIGSQAPTTHGGASRLQIPVDFLIFSIVFVILAA</sequence>
<comment type="similarity">
    <text evidence="2">Belongs to the SNU66/SART1 family.</text>
</comment>
<feature type="domain" description="Asl1-like glycosyl hydrolase catalytic" evidence="7">
    <location>
        <begin position="823"/>
        <end position="1051"/>
    </location>
</feature>
<reference evidence="8" key="1">
    <citation type="submission" date="2021-01" db="EMBL/GenBank/DDBJ databases">
        <authorList>
            <person name="Kaushik A."/>
        </authorList>
    </citation>
    <scope>NUCLEOTIDE SEQUENCE</scope>
    <source>
        <strain evidence="8">AG6-10EEA</strain>
    </source>
</reference>
<keyword evidence="5" id="KW-0539">Nucleus</keyword>
<dbReference type="Pfam" id="PF03343">
    <property type="entry name" value="SART-1"/>
    <property type="match status" value="1"/>
</dbReference>
<feature type="compositionally biased region" description="Acidic residues" evidence="6">
    <location>
        <begin position="424"/>
        <end position="439"/>
    </location>
</feature>
<dbReference type="PANTHER" id="PTHR14152:SF5">
    <property type="entry name" value="U4_U6.U5 TRI-SNRNP-ASSOCIATED PROTEIN 1"/>
    <property type="match status" value="1"/>
</dbReference>
<comment type="caution">
    <text evidence="8">The sequence shown here is derived from an EMBL/GenBank/DDBJ whole genome shotgun (WGS) entry which is preliminary data.</text>
</comment>
<dbReference type="SUPFAM" id="SSF51445">
    <property type="entry name" value="(Trans)glycosidases"/>
    <property type="match status" value="1"/>
</dbReference>
<feature type="region of interest" description="Disordered" evidence="6">
    <location>
        <begin position="537"/>
        <end position="567"/>
    </location>
</feature>
<dbReference type="GO" id="GO:0045292">
    <property type="term" value="P:mRNA cis splicing, via spliceosome"/>
    <property type="evidence" value="ECO:0007669"/>
    <property type="project" value="TreeGrafter"/>
</dbReference>
<evidence type="ECO:0000256" key="3">
    <source>
        <dbReference type="ARBA" id="ARBA00022664"/>
    </source>
</evidence>
<dbReference type="AlphaFoldDB" id="A0A8H3CYM7"/>
<dbReference type="Pfam" id="PF11790">
    <property type="entry name" value="Glyco_hydro_cc"/>
    <property type="match status" value="1"/>
</dbReference>
<evidence type="ECO:0000259" key="7">
    <source>
        <dbReference type="Pfam" id="PF11790"/>
    </source>
</evidence>
<feature type="compositionally biased region" description="Basic and acidic residues" evidence="6">
    <location>
        <begin position="353"/>
        <end position="369"/>
    </location>
</feature>
<dbReference type="GO" id="GO:0046540">
    <property type="term" value="C:U4/U6 x U5 tri-snRNP complex"/>
    <property type="evidence" value="ECO:0007669"/>
    <property type="project" value="InterPro"/>
</dbReference>
<dbReference type="InterPro" id="IPR024655">
    <property type="entry name" value="Asl1_glyco_hydro_catalytic"/>
</dbReference>
<evidence type="ECO:0000256" key="2">
    <source>
        <dbReference type="ARBA" id="ARBA00006076"/>
    </source>
</evidence>
<evidence type="ECO:0000256" key="1">
    <source>
        <dbReference type="ARBA" id="ARBA00004123"/>
    </source>
</evidence>
<feature type="compositionally biased region" description="Low complexity" evidence="6">
    <location>
        <begin position="404"/>
        <end position="415"/>
    </location>
</feature>
<dbReference type="InterPro" id="IPR005011">
    <property type="entry name" value="SNU66/SART1"/>
</dbReference>
<feature type="region of interest" description="Disordered" evidence="6">
    <location>
        <begin position="168"/>
        <end position="203"/>
    </location>
</feature>
<evidence type="ECO:0000313" key="8">
    <source>
        <dbReference type="EMBL" id="CAE6502217.1"/>
    </source>
</evidence>
<comment type="subcellular location">
    <subcellularLocation>
        <location evidence="1">Nucleus</location>
    </subcellularLocation>
</comment>
<dbReference type="PANTHER" id="PTHR14152">
    <property type="entry name" value="SQUAMOUS CELL CARCINOMA ANTIGEN RECOGNISED BY CYTOTOXIC T LYMPHOCYTES"/>
    <property type="match status" value="1"/>
</dbReference>
<feature type="compositionally biased region" description="Basic and acidic residues" evidence="6">
    <location>
        <begin position="672"/>
        <end position="682"/>
    </location>
</feature>
<evidence type="ECO:0000313" key="9">
    <source>
        <dbReference type="Proteomes" id="UP000663853"/>
    </source>
</evidence>
<organism evidence="8 9">
    <name type="scientific">Rhizoctonia solani</name>
    <dbReference type="NCBI Taxonomy" id="456999"/>
    <lineage>
        <taxon>Eukaryota</taxon>
        <taxon>Fungi</taxon>
        <taxon>Dikarya</taxon>
        <taxon>Basidiomycota</taxon>
        <taxon>Agaricomycotina</taxon>
        <taxon>Agaricomycetes</taxon>
        <taxon>Cantharellales</taxon>
        <taxon>Ceratobasidiaceae</taxon>
        <taxon>Rhizoctonia</taxon>
    </lineage>
</organism>
<keyword evidence="3" id="KW-0507">mRNA processing</keyword>
<proteinExistence type="inferred from homology"/>
<dbReference type="InterPro" id="IPR017853">
    <property type="entry name" value="GH"/>
</dbReference>
<feature type="compositionally biased region" description="Basic residues" evidence="6">
    <location>
        <begin position="271"/>
        <end position="282"/>
    </location>
</feature>
<evidence type="ECO:0000256" key="6">
    <source>
        <dbReference type="SAM" id="MobiDB-lite"/>
    </source>
</evidence>
<name>A0A8H3CYM7_9AGAM</name>
<dbReference type="EMBL" id="CAJMXA010003546">
    <property type="protein sequence ID" value="CAE6502217.1"/>
    <property type="molecule type" value="Genomic_DNA"/>
</dbReference>
<dbReference type="Proteomes" id="UP000663853">
    <property type="component" value="Unassembled WGS sequence"/>
</dbReference>
<feature type="region of interest" description="Disordered" evidence="6">
    <location>
        <begin position="19"/>
        <end position="53"/>
    </location>
</feature>
<accession>A0A8H3CYM7</accession>
<feature type="compositionally biased region" description="Basic and acidic residues" evidence="6">
    <location>
        <begin position="300"/>
        <end position="315"/>
    </location>
</feature>